<evidence type="ECO:0000313" key="5">
    <source>
        <dbReference type="Proteomes" id="UP000184693"/>
    </source>
</evidence>
<dbReference type="PANTHER" id="PTHR48080">
    <property type="entry name" value="D-GALACTONATE DEHYDRATASE-RELATED"/>
    <property type="match status" value="1"/>
</dbReference>
<evidence type="ECO:0000313" key="3">
    <source>
        <dbReference type="EMBL" id="SIO43047.1"/>
    </source>
</evidence>
<dbReference type="EMBL" id="FSRM01000002">
    <property type="protein sequence ID" value="SIO49667.1"/>
    <property type="molecule type" value="Genomic_DNA"/>
</dbReference>
<dbReference type="InterPro" id="IPR013342">
    <property type="entry name" value="Mandelate_racemase_C"/>
</dbReference>
<evidence type="ECO:0000259" key="2">
    <source>
        <dbReference type="SMART" id="SM00922"/>
    </source>
</evidence>
<keyword evidence="1" id="KW-0456">Lyase</keyword>
<dbReference type="Pfam" id="PF13378">
    <property type="entry name" value="MR_MLE_C"/>
    <property type="match status" value="1"/>
</dbReference>
<dbReference type="RefSeq" id="WP_074267500.1">
    <property type="nucleotide sequence ID" value="NZ_FSRM01000002.1"/>
</dbReference>
<keyword evidence="6" id="KW-1185">Reference proteome</keyword>
<dbReference type="SUPFAM" id="SSF51604">
    <property type="entry name" value="Enolase C-terminal domain-like"/>
    <property type="match status" value="1"/>
</dbReference>
<evidence type="ECO:0000313" key="6">
    <source>
        <dbReference type="Proteomes" id="UP000185151"/>
    </source>
</evidence>
<evidence type="ECO:0000313" key="4">
    <source>
        <dbReference type="EMBL" id="SIO49667.1"/>
    </source>
</evidence>
<dbReference type="Gene3D" id="3.30.390.10">
    <property type="entry name" value="Enolase-like, N-terminal domain"/>
    <property type="match status" value="1"/>
</dbReference>
<dbReference type="EMBL" id="FSRU01000001">
    <property type="protein sequence ID" value="SIO43047.1"/>
    <property type="molecule type" value="Genomic_DNA"/>
</dbReference>
<gene>
    <name evidence="3" type="ORF">SAMN05444165_3122</name>
    <name evidence="4" type="ORF">SAMN05444168_5532</name>
</gene>
<dbReference type="InterPro" id="IPR018110">
    <property type="entry name" value="Mandel_Rmase/mucon_lact_enz_CS"/>
</dbReference>
<dbReference type="SFLD" id="SFLDS00001">
    <property type="entry name" value="Enolase"/>
    <property type="match status" value="1"/>
</dbReference>
<feature type="domain" description="Mandelate racemase/muconate lactonizing enzyme C-terminal" evidence="2">
    <location>
        <begin position="148"/>
        <end position="243"/>
    </location>
</feature>
<accession>A0A1N6JFT7</accession>
<dbReference type="InterPro" id="IPR013341">
    <property type="entry name" value="Mandelate_racemase_N_dom"/>
</dbReference>
<evidence type="ECO:0000256" key="1">
    <source>
        <dbReference type="ARBA" id="ARBA00023239"/>
    </source>
</evidence>
<dbReference type="InterPro" id="IPR034593">
    <property type="entry name" value="DgoD-like"/>
</dbReference>
<dbReference type="SUPFAM" id="SSF54826">
    <property type="entry name" value="Enolase N-terminal domain-like"/>
    <property type="match status" value="1"/>
</dbReference>
<dbReference type="InterPro" id="IPR036849">
    <property type="entry name" value="Enolase-like_C_sf"/>
</dbReference>
<dbReference type="OrthoDB" id="8609034at2"/>
<dbReference type="InterPro" id="IPR029017">
    <property type="entry name" value="Enolase-like_N"/>
</dbReference>
<dbReference type="PROSITE" id="PS00908">
    <property type="entry name" value="MR_MLE_1"/>
    <property type="match status" value="1"/>
</dbReference>
<dbReference type="Proteomes" id="UP000185151">
    <property type="component" value="Unassembled WGS sequence"/>
</dbReference>
<proteinExistence type="predicted"/>
<dbReference type="Pfam" id="PF02746">
    <property type="entry name" value="MR_MLE_N"/>
    <property type="match status" value="1"/>
</dbReference>
<dbReference type="InterPro" id="IPR029065">
    <property type="entry name" value="Enolase_C-like"/>
</dbReference>
<dbReference type="SMART" id="SM00922">
    <property type="entry name" value="MR_MLE"/>
    <property type="match status" value="1"/>
</dbReference>
<dbReference type="SFLD" id="SFLDG00179">
    <property type="entry name" value="mandelate_racemase"/>
    <property type="match status" value="1"/>
</dbReference>
<reference evidence="5 6" key="1">
    <citation type="submission" date="2016-11" db="EMBL/GenBank/DDBJ databases">
        <authorList>
            <person name="Jaros S."/>
            <person name="Januszkiewicz K."/>
            <person name="Wedrychowicz H."/>
        </authorList>
    </citation>
    <scope>NUCLEOTIDE SEQUENCE [LARGE SCALE GENOMIC DNA]</scope>
    <source>
        <strain evidence="4 5">GAS86</strain>
        <strain evidence="3 6">GAS95</strain>
    </source>
</reference>
<name>A0A1N6JFT7_9BURK</name>
<dbReference type="PANTHER" id="PTHR48080:SF2">
    <property type="entry name" value="D-GALACTONATE DEHYDRATASE"/>
    <property type="match status" value="1"/>
</dbReference>
<organism evidence="3 6">
    <name type="scientific">Paraburkholderia phenazinium</name>
    <dbReference type="NCBI Taxonomy" id="60549"/>
    <lineage>
        <taxon>Bacteria</taxon>
        <taxon>Pseudomonadati</taxon>
        <taxon>Pseudomonadota</taxon>
        <taxon>Betaproteobacteria</taxon>
        <taxon>Burkholderiales</taxon>
        <taxon>Burkholderiaceae</taxon>
        <taxon>Paraburkholderia</taxon>
    </lineage>
</organism>
<dbReference type="GO" id="GO:0016829">
    <property type="term" value="F:lyase activity"/>
    <property type="evidence" value="ECO:0007669"/>
    <property type="project" value="UniProtKB-KW"/>
</dbReference>
<dbReference type="Proteomes" id="UP000184693">
    <property type="component" value="Unassembled WGS sequence"/>
</dbReference>
<dbReference type="GO" id="GO:0009063">
    <property type="term" value="P:amino acid catabolic process"/>
    <property type="evidence" value="ECO:0007669"/>
    <property type="project" value="InterPro"/>
</dbReference>
<dbReference type="AlphaFoldDB" id="A0A1N6JFT7"/>
<dbReference type="CDD" id="cd03316">
    <property type="entry name" value="MR_like"/>
    <property type="match status" value="1"/>
</dbReference>
<protein>
    <submittedName>
        <fullName evidence="3">L-alanine-DL-glutamate epimerase</fullName>
    </submittedName>
</protein>
<dbReference type="Gene3D" id="3.20.20.120">
    <property type="entry name" value="Enolase-like C-terminal domain"/>
    <property type="match status" value="1"/>
</dbReference>
<sequence length="377" mass="41373">MKITDIIAYPVTSPVPEAHQVRLGIGKMVKRDTVVVKVTTDEGIVGWGESHHARAHLAVATLVNTTLKQLVLGFDATDVNGVWSQIYRYQLASHGMGAACAAAMSGIDIALWDIRGKAVGWPLYRLLGGAARDVRAYAGGICLGFQDPGALVEEVALMIERGFSAVKLRIGDSPRSDIDRVRAVRSHFADVEILTDANVAYSLSDFYAVAPYFEEARIRWLEEAFPAHDYRSYRDAKRMSRFELAAGENHFTRYEFAQLIDAECVTVLQPDLSKVGGVSEMLKVAAMASAQKLPIHCHSSMGINMAATLHVLCSIDNAGYFEADCSVHNPLRDQLVDFRFDIDHQGTLRPGERPGIGIEVDEDFIRHHSGSTGPSFV</sequence>